<evidence type="ECO:0000313" key="17">
    <source>
        <dbReference type="Proteomes" id="UP000772566"/>
    </source>
</evidence>
<keyword evidence="5 13" id="KW-0028">Amino-acid biosynthesis</keyword>
<comment type="caution">
    <text evidence="16">The sequence shown here is derived from an EMBL/GenBank/DDBJ whole genome shotgun (WGS) entry which is preliminary data.</text>
</comment>
<feature type="domain" description="GHMP kinase C-terminal" evidence="15">
    <location>
        <begin position="203"/>
        <end position="274"/>
    </location>
</feature>
<evidence type="ECO:0000256" key="4">
    <source>
        <dbReference type="ARBA" id="ARBA00017858"/>
    </source>
</evidence>
<dbReference type="EMBL" id="JABZGT010000104">
    <property type="protein sequence ID" value="MBF4809078.1"/>
    <property type="molecule type" value="Genomic_DNA"/>
</dbReference>
<dbReference type="InterPro" id="IPR014721">
    <property type="entry name" value="Ribsml_uS5_D2-typ_fold_subgr"/>
</dbReference>
<evidence type="ECO:0000256" key="2">
    <source>
        <dbReference type="ARBA" id="ARBA00007370"/>
    </source>
</evidence>
<dbReference type="PANTHER" id="PTHR20861">
    <property type="entry name" value="HOMOSERINE/4-DIPHOSPHOCYTIDYL-2-C-METHYL-D-ERYTHRITOL KINASE"/>
    <property type="match status" value="1"/>
</dbReference>
<dbReference type="PROSITE" id="PS00627">
    <property type="entry name" value="GHMP_KINASES_ATP"/>
    <property type="match status" value="1"/>
</dbReference>
<evidence type="ECO:0000256" key="5">
    <source>
        <dbReference type="ARBA" id="ARBA00022605"/>
    </source>
</evidence>
<evidence type="ECO:0000313" key="16">
    <source>
        <dbReference type="EMBL" id="MBF4809078.1"/>
    </source>
</evidence>
<evidence type="ECO:0000256" key="11">
    <source>
        <dbReference type="ARBA" id="ARBA00049375"/>
    </source>
</evidence>
<dbReference type="Gene3D" id="3.30.230.10">
    <property type="match status" value="1"/>
</dbReference>
<dbReference type="InterPro" id="IPR006203">
    <property type="entry name" value="GHMP_knse_ATP-bd_CS"/>
</dbReference>
<dbReference type="Pfam" id="PF08544">
    <property type="entry name" value="GHMP_kinases_C"/>
    <property type="match status" value="1"/>
</dbReference>
<evidence type="ECO:0000256" key="3">
    <source>
        <dbReference type="ARBA" id="ARBA00012078"/>
    </source>
</evidence>
<comment type="pathway">
    <text evidence="1 13">Amino-acid biosynthesis; L-threonine biosynthesis; L-threonine from L-aspartate: step 4/5.</text>
</comment>
<dbReference type="HAMAP" id="MF_00384">
    <property type="entry name" value="Homoser_kinase"/>
    <property type="match status" value="1"/>
</dbReference>
<evidence type="ECO:0000256" key="12">
    <source>
        <dbReference type="ARBA" id="ARBA00049954"/>
    </source>
</evidence>
<dbReference type="EC" id="2.7.1.39" evidence="3 13"/>
<proteinExistence type="inferred from homology"/>
<dbReference type="Proteomes" id="UP000772566">
    <property type="component" value="Unassembled WGS sequence"/>
</dbReference>
<feature type="domain" description="GHMP kinase N-terminal" evidence="14">
    <location>
        <begin position="57"/>
        <end position="139"/>
    </location>
</feature>
<dbReference type="AlphaFoldDB" id="A0A930W265"/>
<keyword evidence="6 13" id="KW-0808">Transferase</keyword>
<organism evidence="16 17">
    <name type="scientific">Lancefieldella parvula</name>
    <dbReference type="NCBI Taxonomy" id="1382"/>
    <lineage>
        <taxon>Bacteria</taxon>
        <taxon>Bacillati</taxon>
        <taxon>Actinomycetota</taxon>
        <taxon>Coriobacteriia</taxon>
        <taxon>Coriobacteriales</taxon>
        <taxon>Atopobiaceae</taxon>
        <taxon>Lancefieldella</taxon>
    </lineage>
</organism>
<feature type="binding site" evidence="13">
    <location>
        <begin position="86"/>
        <end position="96"/>
    </location>
    <ligand>
        <name>ATP</name>
        <dbReference type="ChEBI" id="CHEBI:30616"/>
    </ligand>
</feature>
<evidence type="ECO:0000259" key="14">
    <source>
        <dbReference type="Pfam" id="PF00288"/>
    </source>
</evidence>
<evidence type="ECO:0000256" key="13">
    <source>
        <dbReference type="HAMAP-Rule" id="MF_00384"/>
    </source>
</evidence>
<sequence length="309" mass="33043">MLDNTILTVSVPATSANIGVGYDTLGLAFNLRAKITFRESPTLIIDGCPEQFRNDDNLVWTSYVRACEKLGEEPTPKHITIDSPIPLSGGLGSSSTCVIAGIAAAMTESHGGWDPERALDFACHFEGHPDNVAPAIYGGLTSSFVEGGHTVCTRRLVARGLSFVAIAPPYTVNTEDARKVVPQNISLQTAVYQMGRTVAVTHALETGNGGLLAAACNDKLHEPYRKELIPDYEELKQVAKLARACAFVISGSGSTMVAICDSPVTARAVAENAKQVRGDLWIQILEPALLGTVLTLDDGQQHHNTFDEI</sequence>
<keyword evidence="8 13" id="KW-0547">Nucleotide-binding</keyword>
<dbReference type="Gene3D" id="3.30.70.890">
    <property type="entry name" value="GHMP kinase, C-terminal domain"/>
    <property type="match status" value="1"/>
</dbReference>
<comment type="function">
    <text evidence="12 13">Catalyzes the ATP-dependent phosphorylation of L-homoserine to L-homoserine phosphate.</text>
</comment>
<dbReference type="SUPFAM" id="SSF54211">
    <property type="entry name" value="Ribosomal protein S5 domain 2-like"/>
    <property type="match status" value="1"/>
</dbReference>
<protein>
    <recommendedName>
        <fullName evidence="4 13">Homoserine kinase</fullName>
        <shortName evidence="13">HK</shortName>
        <shortName evidence="13">HSK</shortName>
        <ecNumber evidence="3 13">2.7.1.39</ecNumber>
    </recommendedName>
</protein>
<dbReference type="GO" id="GO:0005524">
    <property type="term" value="F:ATP binding"/>
    <property type="evidence" value="ECO:0007669"/>
    <property type="project" value="UniProtKB-UniRule"/>
</dbReference>
<dbReference type="NCBIfam" id="TIGR00191">
    <property type="entry name" value="thrB"/>
    <property type="match status" value="1"/>
</dbReference>
<evidence type="ECO:0000256" key="6">
    <source>
        <dbReference type="ARBA" id="ARBA00022679"/>
    </source>
</evidence>
<dbReference type="GO" id="GO:0009088">
    <property type="term" value="P:threonine biosynthetic process"/>
    <property type="evidence" value="ECO:0007669"/>
    <property type="project" value="UniProtKB-UniRule"/>
</dbReference>
<evidence type="ECO:0000256" key="8">
    <source>
        <dbReference type="ARBA" id="ARBA00022741"/>
    </source>
</evidence>
<evidence type="ECO:0000256" key="9">
    <source>
        <dbReference type="ARBA" id="ARBA00022777"/>
    </source>
</evidence>
<dbReference type="PANTHER" id="PTHR20861:SF1">
    <property type="entry name" value="HOMOSERINE KINASE"/>
    <property type="match status" value="1"/>
</dbReference>
<keyword evidence="10 13" id="KW-0067">ATP-binding</keyword>
<name>A0A930W265_9ACTN</name>
<dbReference type="PIRSF" id="PIRSF000676">
    <property type="entry name" value="Homoser_kin"/>
    <property type="match status" value="1"/>
</dbReference>
<comment type="similarity">
    <text evidence="2 13">Belongs to the GHMP kinase family. Homoserine kinase subfamily.</text>
</comment>
<dbReference type="InterPro" id="IPR000870">
    <property type="entry name" value="Homoserine_kinase"/>
</dbReference>
<dbReference type="InterPro" id="IPR006204">
    <property type="entry name" value="GHMP_kinase_N_dom"/>
</dbReference>
<gene>
    <name evidence="13 16" type="primary">thrB</name>
    <name evidence="16" type="ORF">HXK23_02470</name>
</gene>
<dbReference type="InterPro" id="IPR020568">
    <property type="entry name" value="Ribosomal_Su5_D2-typ_SF"/>
</dbReference>
<keyword evidence="13" id="KW-0963">Cytoplasm</keyword>
<comment type="subcellular location">
    <subcellularLocation>
        <location evidence="13">Cytoplasm</location>
    </subcellularLocation>
</comment>
<comment type="catalytic activity">
    <reaction evidence="11 13">
        <text>L-homoserine + ATP = O-phospho-L-homoserine + ADP + H(+)</text>
        <dbReference type="Rhea" id="RHEA:13985"/>
        <dbReference type="ChEBI" id="CHEBI:15378"/>
        <dbReference type="ChEBI" id="CHEBI:30616"/>
        <dbReference type="ChEBI" id="CHEBI:57476"/>
        <dbReference type="ChEBI" id="CHEBI:57590"/>
        <dbReference type="ChEBI" id="CHEBI:456216"/>
        <dbReference type="EC" id="2.7.1.39"/>
    </reaction>
</comment>
<dbReference type="Pfam" id="PF00288">
    <property type="entry name" value="GHMP_kinases_N"/>
    <property type="match status" value="1"/>
</dbReference>
<dbReference type="GO" id="GO:0004413">
    <property type="term" value="F:homoserine kinase activity"/>
    <property type="evidence" value="ECO:0007669"/>
    <property type="project" value="UniProtKB-UniRule"/>
</dbReference>
<accession>A0A930W265</accession>
<dbReference type="PRINTS" id="PR00958">
    <property type="entry name" value="HOMSERKINASE"/>
</dbReference>
<evidence type="ECO:0000256" key="1">
    <source>
        <dbReference type="ARBA" id="ARBA00005015"/>
    </source>
</evidence>
<dbReference type="GO" id="GO:0005737">
    <property type="term" value="C:cytoplasm"/>
    <property type="evidence" value="ECO:0007669"/>
    <property type="project" value="UniProtKB-SubCell"/>
</dbReference>
<reference evidence="16" key="1">
    <citation type="submission" date="2020-04" db="EMBL/GenBank/DDBJ databases">
        <title>Deep metagenomics examines the oral microbiome during advanced dental caries in children, revealing novel taxa and co-occurrences with host molecules.</title>
        <authorList>
            <person name="Baker J.L."/>
            <person name="Morton J.T."/>
            <person name="Dinis M."/>
            <person name="Alvarez R."/>
            <person name="Tran N.C."/>
            <person name="Knight R."/>
            <person name="Edlund A."/>
        </authorList>
    </citation>
    <scope>NUCLEOTIDE SEQUENCE</scope>
    <source>
        <strain evidence="16">JCVI_22A_bin.2</strain>
    </source>
</reference>
<evidence type="ECO:0000259" key="15">
    <source>
        <dbReference type="Pfam" id="PF08544"/>
    </source>
</evidence>
<dbReference type="InterPro" id="IPR013750">
    <property type="entry name" value="GHMP_kinase_C_dom"/>
</dbReference>
<evidence type="ECO:0000256" key="7">
    <source>
        <dbReference type="ARBA" id="ARBA00022697"/>
    </source>
</evidence>
<evidence type="ECO:0000256" key="10">
    <source>
        <dbReference type="ARBA" id="ARBA00022840"/>
    </source>
</evidence>
<keyword evidence="7 13" id="KW-0791">Threonine biosynthesis</keyword>
<keyword evidence="9 13" id="KW-0418">Kinase</keyword>
<dbReference type="InterPro" id="IPR036554">
    <property type="entry name" value="GHMP_kinase_C_sf"/>
</dbReference>
<dbReference type="SUPFAM" id="SSF55060">
    <property type="entry name" value="GHMP Kinase, C-terminal domain"/>
    <property type="match status" value="1"/>
</dbReference>